<accession>A0A6I5ZMN9</accession>
<reference evidence="1 2" key="1">
    <citation type="submission" date="2019-11" db="EMBL/GenBank/DDBJ databases">
        <title>Genome sequence of Moorella glycerini DSM11254.</title>
        <authorList>
            <person name="Poehlein A."/>
            <person name="Boeer T."/>
            <person name="Daniel R."/>
        </authorList>
    </citation>
    <scope>NUCLEOTIDE SEQUENCE [LARGE SCALE GENOMIC DNA]</scope>
    <source>
        <strain evidence="1 2">DSM 11254</strain>
    </source>
</reference>
<keyword evidence="2" id="KW-1185">Reference proteome</keyword>
<protein>
    <submittedName>
        <fullName evidence="1">Uncharacterized protein</fullName>
    </submittedName>
</protein>
<dbReference type="RefSeq" id="WP_170290896.1">
    <property type="nucleotide sequence ID" value="NZ_CP046244.1"/>
</dbReference>
<gene>
    <name evidence="1" type="ORF">MGLY_04780</name>
</gene>
<evidence type="ECO:0000313" key="2">
    <source>
        <dbReference type="Proteomes" id="UP000425916"/>
    </source>
</evidence>
<dbReference type="Proteomes" id="UP000425916">
    <property type="component" value="Chromosome"/>
</dbReference>
<sequence length="57" mass="6711">MGESKITSFVPEPGTCLPWRIKKEEFGELAGDEEIVKAEWEKLDAFAYAFIWFWVQR</sequence>
<dbReference type="AlphaFoldDB" id="A0A6I5ZMN9"/>
<evidence type="ECO:0000313" key="1">
    <source>
        <dbReference type="EMBL" id="QGP91153.1"/>
    </source>
</evidence>
<dbReference type="EMBL" id="CP046244">
    <property type="protein sequence ID" value="QGP91153.1"/>
    <property type="molecule type" value="Genomic_DNA"/>
</dbReference>
<proteinExistence type="predicted"/>
<name>A0A6I5ZMN9_9FIRM</name>
<organism evidence="1 2">
    <name type="scientific">Neomoorella glycerini</name>
    <dbReference type="NCBI Taxonomy" id="55779"/>
    <lineage>
        <taxon>Bacteria</taxon>
        <taxon>Bacillati</taxon>
        <taxon>Bacillota</taxon>
        <taxon>Clostridia</taxon>
        <taxon>Neomoorellales</taxon>
        <taxon>Neomoorellaceae</taxon>
        <taxon>Neomoorella</taxon>
    </lineage>
</organism>